<sequence>EILQQHMFEEKSYEPHEDHKKLYDALEKSLEHDYSDQLLSDPEEARQKKRKRCDVPRTPSGSPPPQPPPSPPPACTSSALGSEALSSSKSVASAPQSMAWTTSDTICESADISGTQELSPMDSLI</sequence>
<protein>
    <submittedName>
        <fullName evidence="2">Uncharacterized protein</fullName>
    </submittedName>
</protein>
<dbReference type="EMBL" id="BKCJ011447177">
    <property type="protein sequence ID" value="GFD34472.1"/>
    <property type="molecule type" value="Genomic_DNA"/>
</dbReference>
<organism evidence="2">
    <name type="scientific">Tanacetum cinerariifolium</name>
    <name type="common">Dalmatian daisy</name>
    <name type="synonym">Chrysanthemum cinerariifolium</name>
    <dbReference type="NCBI Taxonomy" id="118510"/>
    <lineage>
        <taxon>Eukaryota</taxon>
        <taxon>Viridiplantae</taxon>
        <taxon>Streptophyta</taxon>
        <taxon>Embryophyta</taxon>
        <taxon>Tracheophyta</taxon>
        <taxon>Spermatophyta</taxon>
        <taxon>Magnoliopsida</taxon>
        <taxon>eudicotyledons</taxon>
        <taxon>Gunneridae</taxon>
        <taxon>Pentapetalae</taxon>
        <taxon>asterids</taxon>
        <taxon>campanulids</taxon>
        <taxon>Asterales</taxon>
        <taxon>Asteraceae</taxon>
        <taxon>Asteroideae</taxon>
        <taxon>Anthemideae</taxon>
        <taxon>Anthemidinae</taxon>
        <taxon>Tanacetum</taxon>
    </lineage>
</organism>
<gene>
    <name evidence="2" type="ORF">Tci_906441</name>
</gene>
<comment type="caution">
    <text evidence="2">The sequence shown here is derived from an EMBL/GenBank/DDBJ whole genome shotgun (WGS) entry which is preliminary data.</text>
</comment>
<feature type="compositionally biased region" description="Low complexity" evidence="1">
    <location>
        <begin position="77"/>
        <end position="97"/>
    </location>
</feature>
<dbReference type="AlphaFoldDB" id="A0A699VFZ3"/>
<feature type="region of interest" description="Disordered" evidence="1">
    <location>
        <begin position="33"/>
        <end position="101"/>
    </location>
</feature>
<proteinExistence type="predicted"/>
<reference evidence="2" key="1">
    <citation type="journal article" date="2019" name="Sci. Rep.">
        <title>Draft genome of Tanacetum cinerariifolium, the natural source of mosquito coil.</title>
        <authorList>
            <person name="Yamashiro T."/>
            <person name="Shiraishi A."/>
            <person name="Satake H."/>
            <person name="Nakayama K."/>
        </authorList>
    </citation>
    <scope>NUCLEOTIDE SEQUENCE</scope>
</reference>
<name>A0A699VFZ3_TANCI</name>
<evidence type="ECO:0000256" key="1">
    <source>
        <dbReference type="SAM" id="MobiDB-lite"/>
    </source>
</evidence>
<evidence type="ECO:0000313" key="2">
    <source>
        <dbReference type="EMBL" id="GFD34472.1"/>
    </source>
</evidence>
<accession>A0A699VFZ3</accession>
<feature type="compositionally biased region" description="Pro residues" evidence="1">
    <location>
        <begin position="61"/>
        <end position="74"/>
    </location>
</feature>
<feature type="non-terminal residue" evidence="2">
    <location>
        <position position="1"/>
    </location>
</feature>